<evidence type="ECO:0000256" key="6">
    <source>
        <dbReference type="SAM" id="MobiDB-lite"/>
    </source>
</evidence>
<feature type="compositionally biased region" description="Acidic residues" evidence="6">
    <location>
        <begin position="148"/>
        <end position="164"/>
    </location>
</feature>
<proteinExistence type="predicted"/>
<feature type="non-terminal residue" evidence="7">
    <location>
        <position position="1"/>
    </location>
</feature>
<dbReference type="PANTHER" id="PTHR13159">
    <property type="entry name" value="RADIAL SPOKEHEAD-RELATED"/>
    <property type="match status" value="1"/>
</dbReference>
<evidence type="ECO:0000256" key="2">
    <source>
        <dbReference type="ARBA" id="ARBA00022490"/>
    </source>
</evidence>
<name>A0A1B6F1Q0_9HEMI</name>
<evidence type="ECO:0000256" key="4">
    <source>
        <dbReference type="ARBA" id="ARBA00023212"/>
    </source>
</evidence>
<accession>A0A1B6F1Q0</accession>
<feature type="region of interest" description="Disordered" evidence="6">
    <location>
        <begin position="1"/>
        <end position="53"/>
    </location>
</feature>
<dbReference type="Pfam" id="PF04712">
    <property type="entry name" value="Radial_spoke"/>
    <property type="match status" value="1"/>
</dbReference>
<dbReference type="EMBL" id="GECZ01025692">
    <property type="protein sequence ID" value="JAS44077.1"/>
    <property type="molecule type" value="Transcribed_RNA"/>
</dbReference>
<evidence type="ECO:0000256" key="3">
    <source>
        <dbReference type="ARBA" id="ARBA00023069"/>
    </source>
</evidence>
<evidence type="ECO:0000313" key="7">
    <source>
        <dbReference type="EMBL" id="JAS44077.1"/>
    </source>
</evidence>
<dbReference type="GO" id="GO:0035082">
    <property type="term" value="P:axoneme assembly"/>
    <property type="evidence" value="ECO:0007669"/>
    <property type="project" value="TreeGrafter"/>
</dbReference>
<feature type="compositionally biased region" description="Acidic residues" evidence="6">
    <location>
        <begin position="10"/>
        <end position="27"/>
    </location>
</feature>
<keyword evidence="2" id="KW-0963">Cytoplasm</keyword>
<feature type="non-terminal residue" evidence="7">
    <location>
        <position position="164"/>
    </location>
</feature>
<reference evidence="7" key="1">
    <citation type="submission" date="2015-11" db="EMBL/GenBank/DDBJ databases">
        <title>De novo transcriptome assembly of four potential Pierce s Disease insect vectors from Arizona vineyards.</title>
        <authorList>
            <person name="Tassone E.E."/>
        </authorList>
    </citation>
    <scope>NUCLEOTIDE SEQUENCE</scope>
</reference>
<gene>
    <name evidence="7" type="ORF">g.19950</name>
</gene>
<keyword evidence="3" id="KW-0969">Cilium</keyword>
<comment type="subcellular location">
    <subcellularLocation>
        <location evidence="1">Cytoplasm</location>
        <location evidence="1">Cytoskeleton</location>
        <location evidence="1">Cilium axoneme</location>
    </subcellularLocation>
</comment>
<protein>
    <submittedName>
        <fullName evidence="7">Uncharacterized protein</fullName>
    </submittedName>
</protein>
<keyword evidence="5" id="KW-0966">Cell projection</keyword>
<dbReference type="InterPro" id="IPR006802">
    <property type="entry name" value="Radial_spoke"/>
</dbReference>
<evidence type="ECO:0000256" key="1">
    <source>
        <dbReference type="ARBA" id="ARBA00004430"/>
    </source>
</evidence>
<feature type="region of interest" description="Disordered" evidence="6">
    <location>
        <begin position="125"/>
        <end position="164"/>
    </location>
</feature>
<dbReference type="PANTHER" id="PTHR13159:SF0">
    <property type="entry name" value="RADIAL SPOKE HEAD 6 HOMOLOG A"/>
    <property type="match status" value="1"/>
</dbReference>
<keyword evidence="4" id="KW-0206">Cytoskeleton</keyword>
<dbReference type="GO" id="GO:0001534">
    <property type="term" value="C:radial spoke"/>
    <property type="evidence" value="ECO:0007669"/>
    <property type="project" value="InterPro"/>
</dbReference>
<dbReference type="AlphaFoldDB" id="A0A1B6F1Q0"/>
<sequence length="164" mass="18653">WSTKKKKEGEEEEEEEAEEEEEEEGKEGEEKEKGPALLSSVTEDQTIEDSPAWTTSSTHKFNVELAAAVIRSNLWPGACTFAAGKTYENIYVGWGQKHLPYGFSPAVLPHPEYEYELGPEIMEIQDPTVQVEQDWRVAHKKKPPPKEEGEEEEEGGEEEEEEED</sequence>
<dbReference type="GO" id="GO:0060294">
    <property type="term" value="P:cilium movement involved in cell motility"/>
    <property type="evidence" value="ECO:0007669"/>
    <property type="project" value="InterPro"/>
</dbReference>
<organism evidence="7">
    <name type="scientific">Cuerna arida</name>
    <dbReference type="NCBI Taxonomy" id="1464854"/>
    <lineage>
        <taxon>Eukaryota</taxon>
        <taxon>Metazoa</taxon>
        <taxon>Ecdysozoa</taxon>
        <taxon>Arthropoda</taxon>
        <taxon>Hexapoda</taxon>
        <taxon>Insecta</taxon>
        <taxon>Pterygota</taxon>
        <taxon>Neoptera</taxon>
        <taxon>Paraneoptera</taxon>
        <taxon>Hemiptera</taxon>
        <taxon>Auchenorrhyncha</taxon>
        <taxon>Membracoidea</taxon>
        <taxon>Cicadellidae</taxon>
        <taxon>Cicadellinae</taxon>
        <taxon>Proconiini</taxon>
        <taxon>Cuerna</taxon>
    </lineage>
</organism>
<evidence type="ECO:0000256" key="5">
    <source>
        <dbReference type="ARBA" id="ARBA00023273"/>
    </source>
</evidence>